<sequence length="837" mass="88818">MLRKSQTSSSKNKSARRPPPGSERAVPSPREAPAVIAFPPSRSPSPAFSSTTEGAKQKPSQRGLRAPVRTLSPKKRPAAPVSDDDDSEDVDLDGLTLRSPLGSPHVRRSGRKHVPTERMKQAIRDSLLETPSSGSRKSSALLDRLDHEQACSQFNDDACATEDGNNSSDWAPSTSRSRVSRGGSRPQAVPRSKWQTPPRPARKTKQSVASSDDEVTPRRAPSFPRSISPVESLPTTSDMIDAVHRAKRGLPVDSKYAKFINDAADPEGSNQSGVESDGGYASWNGIADSTAKDIDEYDLSDSFINDGGVTDEESTPEIGVQPSSEVEAEYAVIDTFMDDLSMPFDVGPHDGLSTRNTRNGDTSETSNDADGQVFYEDYPPIRPSSHRSSREGRRSKDANVHYGPTGQKSIAFASRNPPRQRDTPVPAPRAPPPVAGHSNTVHESHPSSSGSRVQRSPVRPAARAVSTSLPSPSKKRRVAQSSTLVSQSSPMENATQTRVPEGQPVATGSIHGSSNSVSMGGFLPAGVPLANSSPDAAYNGAGSSNAILPTTSSVAPPAYVAVAPSVAPAALAHVPPPPTTVGPPPATGNGYAPEPALNVSLQSARLMPMYAALPSRARVTRAQMMGFGKDRDLLPKGLPYDADYAFSLCTDNLAVNRLNAALNFDSWGSVINLNHNGNLPVTNAWDGLLVSVASRTVPACFVTTGFSWTSDLKGYDSGRGYPSKSLHVRQLAQEYELFQGALGSLHKRNIFHVHCDLSNGTAMFRTKNKSTASDESTTGGAPTKLVEDGTGAGKTLAPMTFGGDNPATTSIFTKTVLQYTDEGTLCSGFSEVPTFVD</sequence>
<feature type="compositionally biased region" description="Basic and acidic residues" evidence="1">
    <location>
        <begin position="388"/>
        <end position="399"/>
    </location>
</feature>
<keyword evidence="3" id="KW-1185">Reference proteome</keyword>
<evidence type="ECO:0000256" key="1">
    <source>
        <dbReference type="SAM" id="MobiDB-lite"/>
    </source>
</evidence>
<feature type="region of interest" description="Disordered" evidence="1">
    <location>
        <begin position="1"/>
        <end position="144"/>
    </location>
</feature>
<feature type="compositionally biased region" description="Polar residues" evidence="1">
    <location>
        <begin position="163"/>
        <end position="174"/>
    </location>
</feature>
<feature type="compositionally biased region" description="Polar residues" evidence="1">
    <location>
        <begin position="353"/>
        <end position="369"/>
    </location>
</feature>
<gene>
    <name evidence="2" type="ORF">AAF712_014601</name>
</gene>
<feature type="compositionally biased region" description="Polar residues" evidence="1">
    <location>
        <begin position="51"/>
        <end position="60"/>
    </location>
</feature>
<feature type="compositionally biased region" description="Pro residues" evidence="1">
    <location>
        <begin position="425"/>
        <end position="434"/>
    </location>
</feature>
<feature type="compositionally biased region" description="Polar residues" evidence="1">
    <location>
        <begin position="479"/>
        <end position="498"/>
    </location>
</feature>
<feature type="compositionally biased region" description="Acidic residues" evidence="1">
    <location>
        <begin position="82"/>
        <end position="92"/>
    </location>
</feature>
<dbReference type="EMBL" id="JBBXMP010000282">
    <property type="protein sequence ID" value="KAL0058718.1"/>
    <property type="molecule type" value="Genomic_DNA"/>
</dbReference>
<dbReference type="Proteomes" id="UP001437256">
    <property type="component" value="Unassembled WGS sequence"/>
</dbReference>
<organism evidence="2 3">
    <name type="scientific">Marasmius tenuissimus</name>
    <dbReference type="NCBI Taxonomy" id="585030"/>
    <lineage>
        <taxon>Eukaryota</taxon>
        <taxon>Fungi</taxon>
        <taxon>Dikarya</taxon>
        <taxon>Basidiomycota</taxon>
        <taxon>Agaricomycotina</taxon>
        <taxon>Agaricomycetes</taxon>
        <taxon>Agaricomycetidae</taxon>
        <taxon>Agaricales</taxon>
        <taxon>Marasmiineae</taxon>
        <taxon>Marasmiaceae</taxon>
        <taxon>Marasmius</taxon>
    </lineage>
</organism>
<feature type="compositionally biased region" description="Polar residues" evidence="1">
    <location>
        <begin position="769"/>
        <end position="780"/>
    </location>
</feature>
<feature type="region of interest" description="Disordered" evidence="1">
    <location>
        <begin position="767"/>
        <end position="789"/>
    </location>
</feature>
<feature type="region of interest" description="Disordered" evidence="1">
    <location>
        <begin position="344"/>
        <end position="513"/>
    </location>
</feature>
<protein>
    <submittedName>
        <fullName evidence="2">Uncharacterized protein</fullName>
    </submittedName>
</protein>
<feature type="region of interest" description="Disordered" evidence="1">
    <location>
        <begin position="263"/>
        <end position="330"/>
    </location>
</feature>
<evidence type="ECO:0000313" key="3">
    <source>
        <dbReference type="Proteomes" id="UP001437256"/>
    </source>
</evidence>
<reference evidence="2 3" key="1">
    <citation type="submission" date="2024-05" db="EMBL/GenBank/DDBJ databases">
        <title>A draft genome resource for the thread blight pathogen Marasmius tenuissimus strain MS-2.</title>
        <authorList>
            <person name="Yulfo-Soto G.E."/>
            <person name="Baruah I.K."/>
            <person name="Amoako-Attah I."/>
            <person name="Bukari Y."/>
            <person name="Meinhardt L.W."/>
            <person name="Bailey B.A."/>
            <person name="Cohen S.P."/>
        </authorList>
    </citation>
    <scope>NUCLEOTIDE SEQUENCE [LARGE SCALE GENOMIC DNA]</scope>
    <source>
        <strain evidence="2 3">MS-2</strain>
    </source>
</reference>
<feature type="compositionally biased region" description="Basic and acidic residues" evidence="1">
    <location>
        <begin position="114"/>
        <end position="127"/>
    </location>
</feature>
<feature type="compositionally biased region" description="Low complexity" evidence="1">
    <location>
        <begin position="175"/>
        <end position="185"/>
    </location>
</feature>
<evidence type="ECO:0000313" key="2">
    <source>
        <dbReference type="EMBL" id="KAL0058718.1"/>
    </source>
</evidence>
<feature type="compositionally biased region" description="Polar residues" evidence="1">
    <location>
        <begin position="1"/>
        <end position="12"/>
    </location>
</feature>
<feature type="region of interest" description="Disordered" evidence="1">
    <location>
        <begin position="156"/>
        <end position="235"/>
    </location>
</feature>
<proteinExistence type="predicted"/>
<accession>A0ABR2ZBP6</accession>
<feature type="compositionally biased region" description="Low complexity" evidence="1">
    <location>
        <begin position="37"/>
        <end position="50"/>
    </location>
</feature>
<feature type="compositionally biased region" description="Polar residues" evidence="1">
    <location>
        <begin position="129"/>
        <end position="138"/>
    </location>
</feature>
<comment type="caution">
    <text evidence="2">The sequence shown here is derived from an EMBL/GenBank/DDBJ whole genome shotgun (WGS) entry which is preliminary data.</text>
</comment>
<name>A0ABR2ZBP6_9AGAR</name>